<dbReference type="PANTHER" id="PTHR12236:SF94">
    <property type="entry name" value="CCP84AA-RELATED"/>
    <property type="match status" value="1"/>
</dbReference>
<keyword evidence="2" id="KW-0677">Repeat</keyword>
<dbReference type="InterPro" id="IPR000618">
    <property type="entry name" value="Insect_cuticle"/>
</dbReference>
<feature type="chain" id="PRO_5040431591" evidence="4">
    <location>
        <begin position="18"/>
        <end position="187"/>
    </location>
</feature>
<keyword evidence="6" id="KW-1185">Reference proteome</keyword>
<dbReference type="GO" id="GO:0042302">
    <property type="term" value="F:structural constituent of cuticle"/>
    <property type="evidence" value="ECO:0007669"/>
    <property type="project" value="UniProtKB-UniRule"/>
</dbReference>
<dbReference type="PRINTS" id="PR00947">
    <property type="entry name" value="CUTICLE"/>
</dbReference>
<feature type="signal peptide" evidence="4">
    <location>
        <begin position="1"/>
        <end position="17"/>
    </location>
</feature>
<evidence type="ECO:0000256" key="4">
    <source>
        <dbReference type="SAM" id="SignalP"/>
    </source>
</evidence>
<dbReference type="PANTHER" id="PTHR12236">
    <property type="entry name" value="STRUCTURAL CONTITUENT OF CUTICLE"/>
    <property type="match status" value="1"/>
</dbReference>
<dbReference type="GO" id="GO:0031012">
    <property type="term" value="C:extracellular matrix"/>
    <property type="evidence" value="ECO:0007669"/>
    <property type="project" value="TreeGrafter"/>
</dbReference>
<keyword evidence="4" id="KW-0732">Signal</keyword>
<dbReference type="AlphaFoldDB" id="A0A9P0IXW7"/>
<dbReference type="OrthoDB" id="444135at2759"/>
<evidence type="ECO:0000256" key="2">
    <source>
        <dbReference type="ARBA" id="ARBA00022737"/>
    </source>
</evidence>
<evidence type="ECO:0000256" key="3">
    <source>
        <dbReference type="PROSITE-ProRule" id="PRU00497"/>
    </source>
</evidence>
<dbReference type="Pfam" id="PF00379">
    <property type="entry name" value="Chitin_bind_4"/>
    <property type="match status" value="1"/>
</dbReference>
<proteinExistence type="predicted"/>
<dbReference type="InterPro" id="IPR031311">
    <property type="entry name" value="CHIT_BIND_RR_consensus"/>
</dbReference>
<keyword evidence="1 3" id="KW-0193">Cuticle</keyword>
<dbReference type="PROSITE" id="PS51257">
    <property type="entry name" value="PROKAR_LIPOPROTEIN"/>
    <property type="match status" value="1"/>
</dbReference>
<dbReference type="PROSITE" id="PS00233">
    <property type="entry name" value="CHIT_BIND_RR_1"/>
    <property type="match status" value="1"/>
</dbReference>
<accession>A0A9P0IXW7</accession>
<dbReference type="EMBL" id="OU895878">
    <property type="protein sequence ID" value="CAH1721395.1"/>
    <property type="molecule type" value="Genomic_DNA"/>
</dbReference>
<organism evidence="5 6">
    <name type="scientific">Chironomus riparius</name>
    <dbReference type="NCBI Taxonomy" id="315576"/>
    <lineage>
        <taxon>Eukaryota</taxon>
        <taxon>Metazoa</taxon>
        <taxon>Ecdysozoa</taxon>
        <taxon>Arthropoda</taxon>
        <taxon>Hexapoda</taxon>
        <taxon>Insecta</taxon>
        <taxon>Pterygota</taxon>
        <taxon>Neoptera</taxon>
        <taxon>Endopterygota</taxon>
        <taxon>Diptera</taxon>
        <taxon>Nematocera</taxon>
        <taxon>Chironomoidea</taxon>
        <taxon>Chironomidae</taxon>
        <taxon>Chironominae</taxon>
        <taxon>Chironomus</taxon>
    </lineage>
</organism>
<evidence type="ECO:0000313" key="6">
    <source>
        <dbReference type="Proteomes" id="UP001153620"/>
    </source>
</evidence>
<sequence length="187" mass="20663">MAFKFFSFFALVAVASCGVVYDQPAYTYSHAAPVVHQPAYTTYSHAAPAVHHVSPVVAQPAYIKQAYVAPQVITKIAQPVVHKVTEDYDHNPQYSFAYDVQDSLTGDSKSQHESRNGDVVEGHYSLVDADGFKRTVHYKADPINGFNAQVEREPLTHKTVVAQPTIVKTIQPALVKTVHSAPAYYHH</sequence>
<evidence type="ECO:0000256" key="1">
    <source>
        <dbReference type="ARBA" id="ARBA00022460"/>
    </source>
</evidence>
<reference evidence="5" key="2">
    <citation type="submission" date="2022-10" db="EMBL/GenBank/DDBJ databases">
        <authorList>
            <consortium name="ENA_rothamsted_submissions"/>
            <consortium name="culmorum"/>
            <person name="King R."/>
        </authorList>
    </citation>
    <scope>NUCLEOTIDE SEQUENCE</scope>
</reference>
<dbReference type="Proteomes" id="UP001153620">
    <property type="component" value="Chromosome 2"/>
</dbReference>
<protein>
    <submittedName>
        <fullName evidence="5">Uncharacterized protein</fullName>
    </submittedName>
</protein>
<dbReference type="InterPro" id="IPR051217">
    <property type="entry name" value="Insect_Cuticle_Struc_Prot"/>
</dbReference>
<gene>
    <name evidence="5" type="ORF">CHIRRI_LOCUS7943</name>
</gene>
<reference evidence="5" key="1">
    <citation type="submission" date="2022-01" db="EMBL/GenBank/DDBJ databases">
        <authorList>
            <person name="King R."/>
        </authorList>
    </citation>
    <scope>NUCLEOTIDE SEQUENCE</scope>
</reference>
<dbReference type="GO" id="GO:0005615">
    <property type="term" value="C:extracellular space"/>
    <property type="evidence" value="ECO:0007669"/>
    <property type="project" value="TreeGrafter"/>
</dbReference>
<name>A0A9P0IXW7_9DIPT</name>
<dbReference type="PROSITE" id="PS51155">
    <property type="entry name" value="CHIT_BIND_RR_2"/>
    <property type="match status" value="1"/>
</dbReference>
<evidence type="ECO:0000313" key="5">
    <source>
        <dbReference type="EMBL" id="CAH1721395.1"/>
    </source>
</evidence>